<dbReference type="InterPro" id="IPR027417">
    <property type="entry name" value="P-loop_NTPase"/>
</dbReference>
<evidence type="ECO:0000256" key="7">
    <source>
        <dbReference type="ARBA" id="ARBA00023235"/>
    </source>
</evidence>
<evidence type="ECO:0000256" key="9">
    <source>
        <dbReference type="ARBA" id="ARBA00034808"/>
    </source>
</evidence>
<evidence type="ECO:0000256" key="1">
    <source>
        <dbReference type="ARBA" id="ARBA00005446"/>
    </source>
</evidence>
<sequence length="947" mass="104054">MESRGVGWVHARHAFGAAQSMLDDDRQSTQIRLEQLANFDHSLLTWDDSGQMAPMACIEKGFVASPTQMLSLCSAPEDPGELLQTAAVQVAEALARQQFAWPRLRSFQRRAVEAWAAGRSCVVVSGTGSGKSACFTLPVLVDRHWQSMGGGVAPVALVISPLVSLMHDQAERLRRCGVGAVVCSPQGGESCWASALQQLRRGAAVIFMSPERAVSQAKAKTLQMLERVSLLAVDEAHCVSEWGHDFREEYNQLSLVIDALAGTGRGGQAPPVMALTATCKSEVREDVVRSLGLQGAEQVLGSMNRPNLHYAVEELQNEAAMMRRIRELFDAEDLSEEAVTRRRNRCTDSSVSPYSPTIVYCVRKSDADEVAAQLQRGGVRALAFHSGKTPAERWAAQDDFSQNKIQVVAATIAFGMGIDKPDVRRVVHFGVPSSLEGYMQESGRAGRDGQPGSCILLFTKAHRQNREQVLLHQDVSPSLFRSLARVQSSAFYCKSRRCRRAQLLEYLGEEPVSRVAFEQLCCSQQLPPSGTPGFCSAAANGPLCGRCDNCDLAAINAQVHKEDVREELAHMLQELKKAGRPGRRAFLESARKSFPRSRSSDDWQKILDFAVHHDLVHLTIVQGERDRRAFISPQMSTKGKLWAPRPFLVELDLPHRRGGIIVPEPPEVLDSVADPTAADAPENRSDDDMPLVQVQARQRMSKRQSEAEEVRSQPTPQRRRFAFLPNRAAGSDEAGRDAAQVQLVNEVSALKSLAEETQLPAEGLEAVLVQLRAARALLEANRPASPRAANRPASPRIASPASDVISVHTPSPYVERQLVDVRSAGPKALALAQRPEAKAVRGRAAAARKFSRQDREECSELLQRLMEAADFNSNQSGGTDKFKKLLAEAKNLAPAAKRPQLEEVLQKHFLAKTPGRHRERLRQIIAEWKASSRWCPPKKGAIEAEGL</sequence>
<dbReference type="NCBIfam" id="TIGR00614">
    <property type="entry name" value="recQ_fam"/>
    <property type="match status" value="1"/>
</dbReference>
<evidence type="ECO:0000256" key="4">
    <source>
        <dbReference type="ARBA" id="ARBA00022806"/>
    </source>
</evidence>
<feature type="region of interest" description="Disordered" evidence="10">
    <location>
        <begin position="782"/>
        <end position="804"/>
    </location>
</feature>
<dbReference type="GO" id="GO:0003677">
    <property type="term" value="F:DNA binding"/>
    <property type="evidence" value="ECO:0007669"/>
    <property type="project" value="UniProtKB-KW"/>
</dbReference>
<comment type="catalytic activity">
    <reaction evidence="8">
        <text>Couples ATP hydrolysis with the unwinding of duplex DNA by translocating in the 3'-5' direction.</text>
        <dbReference type="EC" id="5.6.2.4"/>
    </reaction>
</comment>
<keyword evidence="3" id="KW-0378">Hydrolase</keyword>
<dbReference type="Proteomes" id="UP001178507">
    <property type="component" value="Unassembled WGS sequence"/>
</dbReference>
<dbReference type="CDD" id="cd17920">
    <property type="entry name" value="DEXHc_RecQ"/>
    <property type="match status" value="1"/>
</dbReference>
<evidence type="ECO:0000256" key="6">
    <source>
        <dbReference type="ARBA" id="ARBA00023125"/>
    </source>
</evidence>
<dbReference type="SMART" id="SM00487">
    <property type="entry name" value="DEXDc"/>
    <property type="match status" value="1"/>
</dbReference>
<evidence type="ECO:0000313" key="14">
    <source>
        <dbReference type="Proteomes" id="UP001178507"/>
    </source>
</evidence>
<feature type="domain" description="Helicase C-terminal" evidence="12">
    <location>
        <begin position="330"/>
        <end position="504"/>
    </location>
</feature>
<dbReference type="InterPro" id="IPR014001">
    <property type="entry name" value="Helicase_ATP-bd"/>
</dbReference>
<keyword evidence="2" id="KW-0547">Nucleotide-binding</keyword>
<dbReference type="InterPro" id="IPR011545">
    <property type="entry name" value="DEAD/DEAH_box_helicase_dom"/>
</dbReference>
<dbReference type="PROSITE" id="PS51192">
    <property type="entry name" value="HELICASE_ATP_BIND_1"/>
    <property type="match status" value="1"/>
</dbReference>
<evidence type="ECO:0000256" key="8">
    <source>
        <dbReference type="ARBA" id="ARBA00034617"/>
    </source>
</evidence>
<dbReference type="GO" id="GO:0005694">
    <property type="term" value="C:chromosome"/>
    <property type="evidence" value="ECO:0007669"/>
    <property type="project" value="TreeGrafter"/>
</dbReference>
<reference evidence="13" key="1">
    <citation type="submission" date="2023-08" db="EMBL/GenBank/DDBJ databases">
        <authorList>
            <person name="Chen Y."/>
            <person name="Shah S."/>
            <person name="Dougan E. K."/>
            <person name="Thang M."/>
            <person name="Chan C."/>
        </authorList>
    </citation>
    <scope>NUCLEOTIDE SEQUENCE</scope>
</reference>
<comment type="caution">
    <text evidence="13">The sequence shown here is derived from an EMBL/GenBank/DDBJ whole genome shotgun (WGS) entry which is preliminary data.</text>
</comment>
<keyword evidence="4" id="KW-0347">Helicase</keyword>
<proteinExistence type="inferred from homology"/>
<dbReference type="AlphaFoldDB" id="A0AA36I826"/>
<keyword evidence="5" id="KW-0067">ATP-binding</keyword>
<dbReference type="EMBL" id="CAUJNA010000946">
    <property type="protein sequence ID" value="CAJ1382821.1"/>
    <property type="molecule type" value="Genomic_DNA"/>
</dbReference>
<dbReference type="EC" id="5.6.2.4" evidence="9"/>
<keyword evidence="7" id="KW-0413">Isomerase</keyword>
<name>A0AA36I826_9DINO</name>
<dbReference type="PANTHER" id="PTHR13710:SF105">
    <property type="entry name" value="ATP-DEPENDENT DNA HELICASE Q1"/>
    <property type="match status" value="1"/>
</dbReference>
<evidence type="ECO:0000256" key="2">
    <source>
        <dbReference type="ARBA" id="ARBA00022741"/>
    </source>
</evidence>
<dbReference type="PROSITE" id="PS51194">
    <property type="entry name" value="HELICASE_CTER"/>
    <property type="match status" value="1"/>
</dbReference>
<evidence type="ECO:0000256" key="5">
    <source>
        <dbReference type="ARBA" id="ARBA00022840"/>
    </source>
</evidence>
<dbReference type="PANTHER" id="PTHR13710">
    <property type="entry name" value="DNA HELICASE RECQ FAMILY MEMBER"/>
    <property type="match status" value="1"/>
</dbReference>
<evidence type="ECO:0000256" key="3">
    <source>
        <dbReference type="ARBA" id="ARBA00022801"/>
    </source>
</evidence>
<dbReference type="Pfam" id="PF00271">
    <property type="entry name" value="Helicase_C"/>
    <property type="match status" value="1"/>
</dbReference>
<dbReference type="SMART" id="SM00490">
    <property type="entry name" value="HELICc"/>
    <property type="match status" value="1"/>
</dbReference>
<evidence type="ECO:0000313" key="13">
    <source>
        <dbReference type="EMBL" id="CAJ1382821.1"/>
    </source>
</evidence>
<dbReference type="Gene3D" id="3.40.50.300">
    <property type="entry name" value="P-loop containing nucleotide triphosphate hydrolases"/>
    <property type="match status" value="2"/>
</dbReference>
<comment type="similarity">
    <text evidence="1">Belongs to the helicase family. RecQ subfamily.</text>
</comment>
<dbReference type="InterPro" id="IPR001650">
    <property type="entry name" value="Helicase_C-like"/>
</dbReference>
<dbReference type="GO" id="GO:0016787">
    <property type="term" value="F:hydrolase activity"/>
    <property type="evidence" value="ECO:0007669"/>
    <property type="project" value="UniProtKB-KW"/>
</dbReference>
<feature type="region of interest" description="Disordered" evidence="10">
    <location>
        <begin position="665"/>
        <end position="721"/>
    </location>
</feature>
<dbReference type="GO" id="GO:0000724">
    <property type="term" value="P:double-strand break repair via homologous recombination"/>
    <property type="evidence" value="ECO:0007669"/>
    <property type="project" value="TreeGrafter"/>
</dbReference>
<keyword evidence="14" id="KW-1185">Reference proteome</keyword>
<dbReference type="GO" id="GO:0043138">
    <property type="term" value="F:3'-5' DNA helicase activity"/>
    <property type="evidence" value="ECO:0007669"/>
    <property type="project" value="UniProtKB-EC"/>
</dbReference>
<dbReference type="GO" id="GO:0005524">
    <property type="term" value="F:ATP binding"/>
    <property type="evidence" value="ECO:0007669"/>
    <property type="project" value="UniProtKB-KW"/>
</dbReference>
<dbReference type="SUPFAM" id="SSF52540">
    <property type="entry name" value="P-loop containing nucleoside triphosphate hydrolases"/>
    <property type="match status" value="1"/>
</dbReference>
<feature type="compositionally biased region" description="Low complexity" evidence="10">
    <location>
        <begin position="782"/>
        <end position="802"/>
    </location>
</feature>
<gene>
    <name evidence="13" type="ORF">EVOR1521_LOCUS10111</name>
</gene>
<evidence type="ECO:0000256" key="10">
    <source>
        <dbReference type="SAM" id="MobiDB-lite"/>
    </source>
</evidence>
<evidence type="ECO:0000259" key="12">
    <source>
        <dbReference type="PROSITE" id="PS51194"/>
    </source>
</evidence>
<dbReference type="GO" id="GO:0005737">
    <property type="term" value="C:cytoplasm"/>
    <property type="evidence" value="ECO:0007669"/>
    <property type="project" value="TreeGrafter"/>
</dbReference>
<protein>
    <recommendedName>
        <fullName evidence="9">DNA 3'-5' helicase</fullName>
        <ecNumber evidence="9">5.6.2.4</ecNumber>
    </recommendedName>
</protein>
<keyword evidence="6" id="KW-0238">DNA-binding</keyword>
<organism evidence="13 14">
    <name type="scientific">Effrenium voratum</name>
    <dbReference type="NCBI Taxonomy" id="2562239"/>
    <lineage>
        <taxon>Eukaryota</taxon>
        <taxon>Sar</taxon>
        <taxon>Alveolata</taxon>
        <taxon>Dinophyceae</taxon>
        <taxon>Suessiales</taxon>
        <taxon>Symbiodiniaceae</taxon>
        <taxon>Effrenium</taxon>
    </lineage>
</organism>
<dbReference type="Pfam" id="PF00270">
    <property type="entry name" value="DEAD"/>
    <property type="match status" value="1"/>
</dbReference>
<dbReference type="GO" id="GO:0009378">
    <property type="term" value="F:four-way junction helicase activity"/>
    <property type="evidence" value="ECO:0007669"/>
    <property type="project" value="TreeGrafter"/>
</dbReference>
<dbReference type="InterPro" id="IPR004589">
    <property type="entry name" value="DNA_helicase_ATP-dep_RecQ"/>
</dbReference>
<feature type="domain" description="Helicase ATP-binding" evidence="11">
    <location>
        <begin position="112"/>
        <end position="297"/>
    </location>
</feature>
<evidence type="ECO:0000259" key="11">
    <source>
        <dbReference type="PROSITE" id="PS51192"/>
    </source>
</evidence>
<accession>A0AA36I826</accession>